<comment type="cofactor">
    <cofactor evidence="1 6">
        <name>Zn(2+)</name>
        <dbReference type="ChEBI" id="CHEBI:29105"/>
    </cofactor>
</comment>
<evidence type="ECO:0000313" key="8">
    <source>
        <dbReference type="Proteomes" id="UP000192220"/>
    </source>
</evidence>
<dbReference type="Gene3D" id="3.40.50.720">
    <property type="entry name" value="NAD(P)-binding Rossmann-like Domain"/>
    <property type="match status" value="1"/>
</dbReference>
<gene>
    <name evidence="9" type="primary">LOC106521258</name>
</gene>
<dbReference type="STRING" id="52670.A0A2I4BNB5"/>
<dbReference type="GO" id="GO:0008270">
    <property type="term" value="F:zinc ion binding"/>
    <property type="evidence" value="ECO:0007669"/>
    <property type="project" value="InterPro"/>
</dbReference>
<dbReference type="Pfam" id="PF08240">
    <property type="entry name" value="ADH_N"/>
    <property type="match status" value="1"/>
</dbReference>
<evidence type="ECO:0000313" key="9">
    <source>
        <dbReference type="RefSeq" id="XP_013869213.1"/>
    </source>
</evidence>
<dbReference type="GO" id="GO:0046294">
    <property type="term" value="P:formaldehyde catabolic process"/>
    <property type="evidence" value="ECO:0007669"/>
    <property type="project" value="TreeGrafter"/>
</dbReference>
<dbReference type="GeneID" id="106521258"/>
<dbReference type="GO" id="GO:0051903">
    <property type="term" value="F:S-(hydroxymethyl)glutathione dehydrogenase [NAD(P)+] activity"/>
    <property type="evidence" value="ECO:0007669"/>
    <property type="project" value="TreeGrafter"/>
</dbReference>
<dbReference type="PROSITE" id="PS00059">
    <property type="entry name" value="ADH_ZINC"/>
    <property type="match status" value="1"/>
</dbReference>
<dbReference type="Pfam" id="PF00107">
    <property type="entry name" value="ADH_zinc_N"/>
    <property type="match status" value="1"/>
</dbReference>
<keyword evidence="5" id="KW-0520">NAD</keyword>
<dbReference type="InParanoid" id="A0A2I4BNB5"/>
<dbReference type="Gene3D" id="3.90.180.10">
    <property type="entry name" value="Medium-chain alcohol dehydrogenases, catalytic domain"/>
    <property type="match status" value="1"/>
</dbReference>
<dbReference type="FunCoup" id="A0A2I4BNB5">
    <property type="interactions" value="106"/>
</dbReference>
<dbReference type="KEGG" id="alim:106521258"/>
<dbReference type="PANTHER" id="PTHR43880">
    <property type="entry name" value="ALCOHOL DEHYDROGENASE"/>
    <property type="match status" value="1"/>
</dbReference>
<dbReference type="SUPFAM" id="SSF51735">
    <property type="entry name" value="NAD(P)-binding Rossmann-fold domains"/>
    <property type="match status" value="1"/>
</dbReference>
<dbReference type="OrthoDB" id="417550at2759"/>
<dbReference type="SUPFAM" id="SSF50129">
    <property type="entry name" value="GroES-like"/>
    <property type="match status" value="2"/>
</dbReference>
<dbReference type="InterPro" id="IPR020843">
    <property type="entry name" value="ER"/>
</dbReference>
<dbReference type="RefSeq" id="XP_013869213.1">
    <property type="nucleotide sequence ID" value="XM_014013759.1"/>
</dbReference>
<dbReference type="Proteomes" id="UP000192220">
    <property type="component" value="Unplaced"/>
</dbReference>
<accession>A0A2I4BNB5</accession>
<evidence type="ECO:0000256" key="6">
    <source>
        <dbReference type="RuleBase" id="RU361277"/>
    </source>
</evidence>
<dbReference type="AlphaFoldDB" id="A0A2I4BNB5"/>
<dbReference type="PANTHER" id="PTHR43880:SF3">
    <property type="entry name" value="ALCOHOL DEHYDROGENASE 8A-RELATED"/>
    <property type="match status" value="1"/>
</dbReference>
<evidence type="ECO:0000256" key="1">
    <source>
        <dbReference type="ARBA" id="ARBA00001947"/>
    </source>
</evidence>
<keyword evidence="8" id="KW-1185">Reference proteome</keyword>
<evidence type="ECO:0000256" key="4">
    <source>
        <dbReference type="ARBA" id="ARBA00023002"/>
    </source>
</evidence>
<dbReference type="SMART" id="SM00829">
    <property type="entry name" value="PKS_ER"/>
    <property type="match status" value="1"/>
</dbReference>
<name>A0A2I4BNB5_AUSLI</name>
<dbReference type="InterPro" id="IPR011032">
    <property type="entry name" value="GroES-like_sf"/>
</dbReference>
<dbReference type="GO" id="GO:0004022">
    <property type="term" value="F:alcohol dehydrogenase (NAD+) activity"/>
    <property type="evidence" value="ECO:0007669"/>
    <property type="project" value="UniProtKB-ARBA"/>
</dbReference>
<proteinExistence type="inferred from homology"/>
<dbReference type="FunFam" id="3.40.50.720:FF:001160">
    <property type="entry name" value="Alcohol dehydrogenase 1"/>
    <property type="match status" value="1"/>
</dbReference>
<comment type="similarity">
    <text evidence="6">Belongs to the zinc-containing alcohol dehydrogenase family.</text>
</comment>
<dbReference type="InterPro" id="IPR002328">
    <property type="entry name" value="ADH_Zn_CS"/>
</dbReference>
<feature type="domain" description="Enoyl reductase (ER)" evidence="7">
    <location>
        <begin position="17"/>
        <end position="373"/>
    </location>
</feature>
<dbReference type="GO" id="GO:0005829">
    <property type="term" value="C:cytosol"/>
    <property type="evidence" value="ECO:0007669"/>
    <property type="project" value="TreeGrafter"/>
</dbReference>
<evidence type="ECO:0000259" key="7">
    <source>
        <dbReference type="SMART" id="SM00829"/>
    </source>
</evidence>
<keyword evidence="3 6" id="KW-0862">Zinc</keyword>
<dbReference type="FunFam" id="3.90.180.10:FF:000007">
    <property type="entry name" value="Alcohol dehydrogenase 6"/>
    <property type="match status" value="1"/>
</dbReference>
<organism evidence="8 9">
    <name type="scientific">Austrofundulus limnaeus</name>
    <name type="common">Annual killifish</name>
    <dbReference type="NCBI Taxonomy" id="52670"/>
    <lineage>
        <taxon>Eukaryota</taxon>
        <taxon>Metazoa</taxon>
        <taxon>Chordata</taxon>
        <taxon>Craniata</taxon>
        <taxon>Vertebrata</taxon>
        <taxon>Euteleostomi</taxon>
        <taxon>Actinopterygii</taxon>
        <taxon>Neopterygii</taxon>
        <taxon>Teleostei</taxon>
        <taxon>Neoteleostei</taxon>
        <taxon>Acanthomorphata</taxon>
        <taxon>Ovalentaria</taxon>
        <taxon>Atherinomorphae</taxon>
        <taxon>Cyprinodontiformes</taxon>
        <taxon>Rivulidae</taxon>
        <taxon>Austrofundulus</taxon>
    </lineage>
</organism>
<keyword evidence="4" id="KW-0560">Oxidoreductase</keyword>
<protein>
    <submittedName>
        <fullName evidence="9">Alcohol dehydrogenase 1</fullName>
    </submittedName>
</protein>
<reference evidence="9" key="1">
    <citation type="submission" date="2025-08" db="UniProtKB">
        <authorList>
            <consortium name="RefSeq"/>
        </authorList>
    </citation>
    <scope>IDENTIFICATION</scope>
    <source>
        <strain evidence="9">Quisiro</strain>
        <tissue evidence="9">Liver</tissue>
    </source>
</reference>
<evidence type="ECO:0000256" key="3">
    <source>
        <dbReference type="ARBA" id="ARBA00022833"/>
    </source>
</evidence>
<evidence type="ECO:0000256" key="2">
    <source>
        <dbReference type="ARBA" id="ARBA00022723"/>
    </source>
</evidence>
<dbReference type="InterPro" id="IPR036291">
    <property type="entry name" value="NAD(P)-bd_dom_sf"/>
</dbReference>
<evidence type="ECO:0000256" key="5">
    <source>
        <dbReference type="ARBA" id="ARBA00023027"/>
    </source>
</evidence>
<keyword evidence="2 6" id="KW-0479">Metal-binding</keyword>
<dbReference type="InterPro" id="IPR013149">
    <property type="entry name" value="ADH-like_C"/>
</dbReference>
<dbReference type="InterPro" id="IPR013154">
    <property type="entry name" value="ADH-like_N"/>
</dbReference>
<sequence>MSTAGKVIKCKAAVAWEPNKPLVIEEIEVAPPEANEVRIKIVATGLCHTELYHLYEGMPKDGFPTVLGHEGAGIVESVGPGVTEFQPGDKVIPLSISQCKECRFCKSPKTNQCELAWKRVCLETMKGMETRFTCKGKKIFQFIGTSTFSEYTVINKIAVAKIDPAAPLDKVCLIGCGICTGYGAAVNTAKVEPGSTCAVFGLGAVGLAAVMGCKAAGAKRIIAVDINPEKADKAKVLGATDYVNPKDHNKPIHEVLAEMTNGGVDFSVECVGRVDVMRSALESCLPAWGVCVIVGWTKKFDVPIRPPDLIAGRTLKGSLFGGFRSKDGVPQMVKAYMDKKLQLDEFITHNMTLDQVNDAIELMKHGKCVRVVMSVSPQ</sequence>